<dbReference type="EMBL" id="JALJOS010000029">
    <property type="protein sequence ID" value="KAK9822920.1"/>
    <property type="molecule type" value="Genomic_DNA"/>
</dbReference>
<dbReference type="Proteomes" id="UP001438707">
    <property type="component" value="Unassembled WGS sequence"/>
</dbReference>
<evidence type="ECO:0000313" key="2">
    <source>
        <dbReference type="Proteomes" id="UP001438707"/>
    </source>
</evidence>
<organism evidence="1 2">
    <name type="scientific">Apatococcus lobatus</name>
    <dbReference type="NCBI Taxonomy" id="904363"/>
    <lineage>
        <taxon>Eukaryota</taxon>
        <taxon>Viridiplantae</taxon>
        <taxon>Chlorophyta</taxon>
        <taxon>core chlorophytes</taxon>
        <taxon>Trebouxiophyceae</taxon>
        <taxon>Chlorellales</taxon>
        <taxon>Chlorellaceae</taxon>
        <taxon>Apatococcus</taxon>
    </lineage>
</organism>
<accession>A0AAW1QNX9</accession>
<dbReference type="AlphaFoldDB" id="A0AAW1QNX9"/>
<protein>
    <recommendedName>
        <fullName evidence="3">Plastid lipid-associated protein/fibrillin conserved domain-containing protein</fullName>
    </recommendedName>
</protein>
<name>A0AAW1QNX9_9CHLO</name>
<gene>
    <name evidence="1" type="ORF">WJX74_004893</name>
</gene>
<reference evidence="1 2" key="1">
    <citation type="journal article" date="2024" name="Nat. Commun.">
        <title>Phylogenomics reveals the evolutionary origins of lichenization in chlorophyte algae.</title>
        <authorList>
            <person name="Puginier C."/>
            <person name="Libourel C."/>
            <person name="Otte J."/>
            <person name="Skaloud P."/>
            <person name="Haon M."/>
            <person name="Grisel S."/>
            <person name="Petersen M."/>
            <person name="Berrin J.G."/>
            <person name="Delaux P.M."/>
            <person name="Dal Grande F."/>
            <person name="Keller J."/>
        </authorList>
    </citation>
    <scope>NUCLEOTIDE SEQUENCE [LARGE SCALE GENOMIC DNA]</scope>
    <source>
        <strain evidence="1 2">SAG 2145</strain>
    </source>
</reference>
<evidence type="ECO:0000313" key="1">
    <source>
        <dbReference type="EMBL" id="KAK9822920.1"/>
    </source>
</evidence>
<comment type="caution">
    <text evidence="1">The sequence shown here is derived from an EMBL/GenBank/DDBJ whole genome shotgun (WGS) entry which is preliminary data.</text>
</comment>
<evidence type="ECO:0008006" key="3">
    <source>
        <dbReference type="Google" id="ProtNLM"/>
    </source>
</evidence>
<proteinExistence type="predicted"/>
<keyword evidence="2" id="KW-1185">Reference proteome</keyword>
<sequence>MFSVSSTPVRHVRLGTVPLTRRLPSQKIITPSSRTGVQRLQAAAATDLKEQLISAILESRNQKDSFTAGLPPEAQKVIDQMEAEAQNSKPKLIEEELLGNFDGVGSRIVALDEAGTTSLGQASFQQFKPIDLQVKMIGGGTVTNRMSDKEPYAIISSFRVAEGEFEGVEAVQKAIAEWSIDEQDPAKMYVTFVRTQFEPKQKDAESVKRWKACFKEHNPGMDEDGIWSIKFDKGRKGHRDFVYVDKDFQVSKGNRGSWTVLERRPS</sequence>